<proteinExistence type="predicted"/>
<dbReference type="Gene3D" id="2.30.110.10">
    <property type="entry name" value="Electron Transport, Fmn-binding Protein, Chain A"/>
    <property type="match status" value="1"/>
</dbReference>
<dbReference type="OrthoDB" id="539398at2759"/>
<keyword evidence="1" id="KW-0812">Transmembrane</keyword>
<keyword evidence="3" id="KW-1185">Reference proteome</keyword>
<feature type="transmembrane region" description="Helical" evidence="1">
    <location>
        <begin position="228"/>
        <end position="248"/>
    </location>
</feature>
<keyword evidence="1" id="KW-0472">Membrane</keyword>
<keyword evidence="1" id="KW-1133">Transmembrane helix</keyword>
<evidence type="ECO:0000313" key="2">
    <source>
        <dbReference type="EMBL" id="TID23597.1"/>
    </source>
</evidence>
<dbReference type="AlphaFoldDB" id="A0A4Z1P464"/>
<reference evidence="2 3" key="1">
    <citation type="submission" date="2019-04" db="EMBL/GenBank/DDBJ databases">
        <title>High contiguity whole genome sequence and gene annotation resource for two Venturia nashicola isolates.</title>
        <authorList>
            <person name="Prokchorchik M."/>
            <person name="Won K."/>
            <person name="Lee Y."/>
            <person name="Choi E.D."/>
            <person name="Segonzac C."/>
            <person name="Sohn K.H."/>
        </authorList>
    </citation>
    <scope>NUCLEOTIDE SEQUENCE [LARGE SCALE GENOMIC DNA]</scope>
    <source>
        <strain evidence="2 3">PRI2</strain>
    </source>
</reference>
<gene>
    <name evidence="2" type="ORF">E6O75_ATG03233</name>
</gene>
<evidence type="ECO:0000313" key="3">
    <source>
        <dbReference type="Proteomes" id="UP000298493"/>
    </source>
</evidence>
<dbReference type="PANTHER" id="PTHR39336:SF3">
    <property type="entry name" value="PYRIDOXAMINE PHOSPHATE OXIDASE"/>
    <property type="match status" value="1"/>
</dbReference>
<dbReference type="InterPro" id="IPR012349">
    <property type="entry name" value="Split_barrel_FMN-bd"/>
</dbReference>
<organism evidence="2 3">
    <name type="scientific">Venturia nashicola</name>
    <dbReference type="NCBI Taxonomy" id="86259"/>
    <lineage>
        <taxon>Eukaryota</taxon>
        <taxon>Fungi</taxon>
        <taxon>Dikarya</taxon>
        <taxon>Ascomycota</taxon>
        <taxon>Pezizomycotina</taxon>
        <taxon>Dothideomycetes</taxon>
        <taxon>Pleosporomycetidae</taxon>
        <taxon>Venturiales</taxon>
        <taxon>Venturiaceae</taxon>
        <taxon>Venturia</taxon>
    </lineage>
</organism>
<dbReference type="PANTHER" id="PTHR39336">
    <property type="entry name" value="PYRIDOXAMINE PHOSPHATE OXIDASE FAMILY PROTEIN (AFU_ORTHOLOGUE AFUA_6G11440)"/>
    <property type="match status" value="1"/>
</dbReference>
<evidence type="ECO:0000256" key="1">
    <source>
        <dbReference type="SAM" id="Phobius"/>
    </source>
</evidence>
<dbReference type="SUPFAM" id="SSF50475">
    <property type="entry name" value="FMN-binding split barrel"/>
    <property type="match status" value="1"/>
</dbReference>
<dbReference type="Proteomes" id="UP000298493">
    <property type="component" value="Unassembled WGS sequence"/>
</dbReference>
<sequence length="276" mass="31151">MGIYYETIPASLQGWCLSQKMFWVATAPLSGDGHVNVSPKGGPYFGIPDEKTFWYLDLTGSGNETISHLWERGNGRITVMFNAFEGAPRIVRLWGKGRVLENGTSDFDRYVERYSIDCIPGTRSIIIVDIHQVGGSCGFSVPFYDFKEHRPVLNNFFANKEKKFKAGKKEESMDRYWAYKNAWSMDGLPGMKRALVAAKTEGVAPIEKMVGPFAPEQMRRLRAKSYTLEHIFLVALVFFVLGMGAVLYGEVTAKKLMTAYPILKRADTIPLLRHML</sequence>
<protein>
    <submittedName>
        <fullName evidence="2">Uncharacterized protein</fullName>
    </submittedName>
</protein>
<accession>A0A4Z1P464</accession>
<dbReference type="STRING" id="86259.A0A4Z1P464"/>
<name>A0A4Z1P464_9PEZI</name>
<comment type="caution">
    <text evidence="2">The sequence shown here is derived from an EMBL/GenBank/DDBJ whole genome shotgun (WGS) entry which is preliminary data.</text>
</comment>
<dbReference type="EMBL" id="SNSC02000006">
    <property type="protein sequence ID" value="TID23597.1"/>
    <property type="molecule type" value="Genomic_DNA"/>
</dbReference>